<evidence type="ECO:0000259" key="1">
    <source>
        <dbReference type="SMART" id="SM00858"/>
    </source>
</evidence>
<protein>
    <recommendedName>
        <fullName evidence="1">SAF domain-containing protein</fullName>
    </recommendedName>
</protein>
<reference evidence="2 3" key="1">
    <citation type="submission" date="2017-07" db="EMBL/GenBank/DDBJ databases">
        <title>Amycolatopsis alba DSM 44262 Genome sequencing and assembly.</title>
        <authorList>
            <person name="Kaur N."/>
            <person name="Mayilraj S."/>
        </authorList>
    </citation>
    <scope>NUCLEOTIDE SEQUENCE [LARGE SCALE GENOMIC DNA]</scope>
    <source>
        <strain evidence="2 3">DSM 44262</strain>
    </source>
</reference>
<gene>
    <name evidence="2" type="ORF">CFP75_35505</name>
</gene>
<dbReference type="Pfam" id="PF08666">
    <property type="entry name" value="SAF"/>
    <property type="match status" value="1"/>
</dbReference>
<sequence length="194" mass="19135">MPYLVAGVLLVVLCVGGAVWWTTSTQDRVSVLALAKPVPLGHVLTSADLRSIDVSATPGMALIPADRAASVLGRPMATSLGAGTLLTPDAVSAAAIPAAGRAVVAVVVKPGQAPPELAAGTPVTVVVTAAAAESSMFGHASGTSWRATVVGVTPAGTDQTTVVSLEIDTTGASQLAQVPAGQLALVMQPAGGER</sequence>
<dbReference type="SMART" id="SM00858">
    <property type="entry name" value="SAF"/>
    <property type="match status" value="1"/>
</dbReference>
<dbReference type="InterPro" id="IPR013974">
    <property type="entry name" value="SAF"/>
</dbReference>
<feature type="domain" description="SAF" evidence="1">
    <location>
        <begin position="29"/>
        <end position="92"/>
    </location>
</feature>
<name>A0A229RBV9_AMYAL</name>
<evidence type="ECO:0000313" key="2">
    <source>
        <dbReference type="EMBL" id="OXM44106.1"/>
    </source>
</evidence>
<proteinExistence type="predicted"/>
<dbReference type="Proteomes" id="UP000215563">
    <property type="component" value="Unassembled WGS sequence"/>
</dbReference>
<evidence type="ECO:0000313" key="3">
    <source>
        <dbReference type="Proteomes" id="UP000215563"/>
    </source>
</evidence>
<dbReference type="EMBL" id="NMQU01000127">
    <property type="protein sequence ID" value="OXM44106.1"/>
    <property type="molecule type" value="Genomic_DNA"/>
</dbReference>
<comment type="caution">
    <text evidence="2">The sequence shown here is derived from an EMBL/GenBank/DDBJ whole genome shotgun (WGS) entry which is preliminary data.</text>
</comment>
<keyword evidence="3" id="KW-1185">Reference proteome</keyword>
<organism evidence="2 3">
    <name type="scientific">Amycolatopsis alba DSM 44262</name>
    <dbReference type="NCBI Taxonomy" id="1125972"/>
    <lineage>
        <taxon>Bacteria</taxon>
        <taxon>Bacillati</taxon>
        <taxon>Actinomycetota</taxon>
        <taxon>Actinomycetes</taxon>
        <taxon>Pseudonocardiales</taxon>
        <taxon>Pseudonocardiaceae</taxon>
        <taxon>Amycolatopsis</taxon>
    </lineage>
</organism>
<dbReference type="AlphaFoldDB" id="A0A229RBV9"/>
<accession>A0A229RBV9</accession>